<organism evidence="1 2">
    <name type="scientific">Paenibacillus roseopurpureus</name>
    <dbReference type="NCBI Taxonomy" id="2918901"/>
    <lineage>
        <taxon>Bacteria</taxon>
        <taxon>Bacillati</taxon>
        <taxon>Bacillota</taxon>
        <taxon>Bacilli</taxon>
        <taxon>Bacillales</taxon>
        <taxon>Paenibacillaceae</taxon>
        <taxon>Paenibacillus</taxon>
    </lineage>
</organism>
<sequence length="45" mass="4907">MYHAFRSWIIQLQLSDAGKPTSSTLDFPASGGWDAGNPTILRDIA</sequence>
<dbReference type="EMBL" id="CP130319">
    <property type="protein sequence ID" value="WNR42712.1"/>
    <property type="molecule type" value="Genomic_DNA"/>
</dbReference>
<dbReference type="AlphaFoldDB" id="A0AA96RL36"/>
<accession>A0AA96RL36</accession>
<evidence type="ECO:0000313" key="1">
    <source>
        <dbReference type="EMBL" id="WNR42712.1"/>
    </source>
</evidence>
<dbReference type="Proteomes" id="UP001304650">
    <property type="component" value="Chromosome"/>
</dbReference>
<name>A0AA96RL36_9BACL</name>
<protein>
    <submittedName>
        <fullName evidence="1">Uncharacterized protein</fullName>
    </submittedName>
</protein>
<proteinExistence type="predicted"/>
<gene>
    <name evidence="1" type="ORF">MJB10_16480</name>
</gene>
<dbReference type="KEGG" id="proo:MJB10_16480"/>
<keyword evidence="2" id="KW-1185">Reference proteome</keyword>
<evidence type="ECO:0000313" key="2">
    <source>
        <dbReference type="Proteomes" id="UP001304650"/>
    </source>
</evidence>
<dbReference type="RefSeq" id="WP_314796390.1">
    <property type="nucleotide sequence ID" value="NZ_CP130319.1"/>
</dbReference>
<reference evidence="1" key="1">
    <citation type="submission" date="2022-02" db="EMBL/GenBank/DDBJ databases">
        <title>Paenibacillus sp. MBLB1832 Whole Genome Shotgun Sequencing.</title>
        <authorList>
            <person name="Hwang C.Y."/>
            <person name="Cho E.-S."/>
            <person name="Seo M.-J."/>
        </authorList>
    </citation>
    <scope>NUCLEOTIDE SEQUENCE</scope>
    <source>
        <strain evidence="1">MBLB1832</strain>
    </source>
</reference>